<dbReference type="Gene3D" id="3.40.640.10">
    <property type="entry name" value="Type I PLP-dependent aspartate aminotransferase-like (Major domain)"/>
    <property type="match status" value="1"/>
</dbReference>
<reference evidence="11" key="1">
    <citation type="journal article" date="2014" name="Int. J. Syst. Evol. Microbiol.">
        <title>Complete genome sequence of Corynebacterium casei LMG S-19264T (=DSM 44701T), isolated from a smear-ripened cheese.</title>
        <authorList>
            <consortium name="US DOE Joint Genome Institute (JGI-PGF)"/>
            <person name="Walter F."/>
            <person name="Albersmeier A."/>
            <person name="Kalinowski J."/>
            <person name="Ruckert C."/>
        </authorList>
    </citation>
    <scope>NUCLEOTIDE SEQUENCE</scope>
    <source>
        <strain evidence="11">CGMCC 1.12153</strain>
    </source>
</reference>
<feature type="domain" description="Aminotransferase class I/classII large" evidence="10">
    <location>
        <begin position="24"/>
        <end position="347"/>
    </location>
</feature>
<dbReference type="RefSeq" id="WP_188378406.1">
    <property type="nucleotide sequence ID" value="NZ_BMEL01000004.1"/>
</dbReference>
<keyword evidence="5" id="KW-0169">Cobalamin biosynthesis</keyword>
<comment type="cofactor">
    <cofactor evidence="1">
        <name>pyridoxal 5'-phosphate</name>
        <dbReference type="ChEBI" id="CHEBI:597326"/>
    </cofactor>
</comment>
<name>A0A917EY46_HALAA</name>
<reference evidence="11" key="2">
    <citation type="submission" date="2020-09" db="EMBL/GenBank/DDBJ databases">
        <authorList>
            <person name="Sun Q."/>
            <person name="Zhou Y."/>
        </authorList>
    </citation>
    <scope>NUCLEOTIDE SEQUENCE</scope>
    <source>
        <strain evidence="11">CGMCC 1.12153</strain>
    </source>
</reference>
<evidence type="ECO:0000313" key="12">
    <source>
        <dbReference type="Proteomes" id="UP000660110"/>
    </source>
</evidence>
<evidence type="ECO:0000313" key="11">
    <source>
        <dbReference type="EMBL" id="GGF29511.1"/>
    </source>
</evidence>
<dbReference type="InterPro" id="IPR005860">
    <property type="entry name" value="CobD"/>
</dbReference>
<evidence type="ECO:0000256" key="4">
    <source>
        <dbReference type="ARBA" id="ARBA00012285"/>
    </source>
</evidence>
<dbReference type="Pfam" id="PF00155">
    <property type="entry name" value="Aminotran_1_2"/>
    <property type="match status" value="1"/>
</dbReference>
<dbReference type="PROSITE" id="PS00105">
    <property type="entry name" value="AA_TRANSFER_CLASS_1"/>
    <property type="match status" value="1"/>
</dbReference>
<organism evidence="11 12">
    <name type="scientific">Halobacillus andaensis</name>
    <dbReference type="NCBI Taxonomy" id="1176239"/>
    <lineage>
        <taxon>Bacteria</taxon>
        <taxon>Bacillati</taxon>
        <taxon>Bacillota</taxon>
        <taxon>Bacilli</taxon>
        <taxon>Bacillales</taxon>
        <taxon>Bacillaceae</taxon>
        <taxon>Halobacillus</taxon>
    </lineage>
</organism>
<gene>
    <name evidence="11" type="primary">cobD</name>
    <name evidence="11" type="ORF">GCM10010954_30790</name>
</gene>
<comment type="pathway">
    <text evidence="3">Cofactor biosynthesis; adenosylcobalamin biosynthesis.</text>
</comment>
<dbReference type="GO" id="GO:0048472">
    <property type="term" value="F:threonine-phosphate decarboxylase activity"/>
    <property type="evidence" value="ECO:0007669"/>
    <property type="project" value="UniProtKB-EC"/>
</dbReference>
<dbReference type="InterPro" id="IPR004838">
    <property type="entry name" value="NHTrfase_class1_PyrdxlP-BS"/>
</dbReference>
<dbReference type="GO" id="GO:0030170">
    <property type="term" value="F:pyridoxal phosphate binding"/>
    <property type="evidence" value="ECO:0007669"/>
    <property type="project" value="InterPro"/>
</dbReference>
<protein>
    <recommendedName>
        <fullName evidence="4">threonine-phosphate decarboxylase</fullName>
        <ecNumber evidence="4">4.1.1.81</ecNumber>
    </recommendedName>
    <alternativeName>
        <fullName evidence="8">L-threonine-O-3-phosphate decarboxylase</fullName>
    </alternativeName>
</protein>
<dbReference type="InterPro" id="IPR015422">
    <property type="entry name" value="PyrdxlP-dep_Trfase_small"/>
</dbReference>
<keyword evidence="6" id="KW-0663">Pyridoxal phosphate</keyword>
<dbReference type="InterPro" id="IPR004839">
    <property type="entry name" value="Aminotransferase_I/II_large"/>
</dbReference>
<dbReference type="InterPro" id="IPR015421">
    <property type="entry name" value="PyrdxlP-dep_Trfase_major"/>
</dbReference>
<evidence type="ECO:0000259" key="10">
    <source>
        <dbReference type="Pfam" id="PF00155"/>
    </source>
</evidence>
<dbReference type="PANTHER" id="PTHR42885:SF1">
    <property type="entry name" value="THREONINE-PHOSPHATE DECARBOXYLASE"/>
    <property type="match status" value="1"/>
</dbReference>
<evidence type="ECO:0000256" key="3">
    <source>
        <dbReference type="ARBA" id="ARBA00004953"/>
    </source>
</evidence>
<dbReference type="Gene3D" id="3.90.1150.10">
    <property type="entry name" value="Aspartate Aminotransferase, domain 1"/>
    <property type="match status" value="1"/>
</dbReference>
<comment type="function">
    <text evidence="2">Decarboxylates L-threonine-O-3-phosphate to yield (R)-1-amino-2-propanol O-2-phosphate, the precursor for the linkage between the nucleotide loop and the corrin ring in cobalamin.</text>
</comment>
<dbReference type="NCBIfam" id="TIGR01140">
    <property type="entry name" value="L_thr_O3P_dcar"/>
    <property type="match status" value="1"/>
</dbReference>
<keyword evidence="7" id="KW-0456">Lyase</keyword>
<dbReference type="EC" id="4.1.1.81" evidence="4"/>
<proteinExistence type="predicted"/>
<dbReference type="CDD" id="cd00609">
    <property type="entry name" value="AAT_like"/>
    <property type="match status" value="1"/>
</dbReference>
<evidence type="ECO:0000256" key="6">
    <source>
        <dbReference type="ARBA" id="ARBA00022898"/>
    </source>
</evidence>
<comment type="caution">
    <text evidence="11">The sequence shown here is derived from an EMBL/GenBank/DDBJ whole genome shotgun (WGS) entry which is preliminary data.</text>
</comment>
<sequence length="354" mass="40634">MKWPAHGANPHYLTESMNLPPVQYDFSVNVNPLGPPEWLKEKWQDFYHLVMEYPDPHNKRLIETIAETEGISEEQVLVGNGASELLMLLGGYFSGKRVLIVEPTFSEYRTIAQTHGCQVETVFLKEEERWQLPVERIEEKMAGVDLVILCNPNNPTGVHYDWSEMAPLLETCEMTGTYLVIDEAFYDFVEQEPSLIQHVKSYSKLIVLRSLTKMYAVPGLRMGYAAADKHLVEELSHYQPTWSVNGLAQAVAERCVQDDVFRKGTRRYIQSEKDRLFPALQDLSFTVTDSEVNYYLLGGYPNLGETLLPFLLENRIAARHTYNFPGIDGEFIRLCIHTKEANDRLLELLARWAL</sequence>
<comment type="catalytic activity">
    <reaction evidence="9">
        <text>O-phospho-L-threonine + H(+) = (R)-1-aminopropan-2-yl phosphate + CO2</text>
        <dbReference type="Rhea" id="RHEA:11492"/>
        <dbReference type="ChEBI" id="CHEBI:15378"/>
        <dbReference type="ChEBI" id="CHEBI:16526"/>
        <dbReference type="ChEBI" id="CHEBI:58563"/>
        <dbReference type="ChEBI" id="CHEBI:58675"/>
        <dbReference type="EC" id="4.1.1.81"/>
    </reaction>
</comment>
<evidence type="ECO:0000256" key="8">
    <source>
        <dbReference type="ARBA" id="ARBA00029996"/>
    </source>
</evidence>
<evidence type="ECO:0000256" key="9">
    <source>
        <dbReference type="ARBA" id="ARBA00048531"/>
    </source>
</evidence>
<accession>A0A917EY46</accession>
<evidence type="ECO:0000256" key="5">
    <source>
        <dbReference type="ARBA" id="ARBA00022573"/>
    </source>
</evidence>
<dbReference type="SUPFAM" id="SSF53383">
    <property type="entry name" value="PLP-dependent transferases"/>
    <property type="match status" value="1"/>
</dbReference>
<keyword evidence="12" id="KW-1185">Reference proteome</keyword>
<dbReference type="AlphaFoldDB" id="A0A917EY46"/>
<dbReference type="GO" id="GO:0009236">
    <property type="term" value="P:cobalamin biosynthetic process"/>
    <property type="evidence" value="ECO:0007669"/>
    <property type="project" value="UniProtKB-KW"/>
</dbReference>
<dbReference type="EMBL" id="BMEL01000004">
    <property type="protein sequence ID" value="GGF29511.1"/>
    <property type="molecule type" value="Genomic_DNA"/>
</dbReference>
<evidence type="ECO:0000256" key="7">
    <source>
        <dbReference type="ARBA" id="ARBA00023239"/>
    </source>
</evidence>
<dbReference type="InterPro" id="IPR015424">
    <property type="entry name" value="PyrdxlP-dep_Trfase"/>
</dbReference>
<dbReference type="PANTHER" id="PTHR42885">
    <property type="entry name" value="HISTIDINOL-PHOSPHATE AMINOTRANSFERASE-RELATED"/>
    <property type="match status" value="1"/>
</dbReference>
<dbReference type="Proteomes" id="UP000660110">
    <property type="component" value="Unassembled WGS sequence"/>
</dbReference>
<evidence type="ECO:0000256" key="2">
    <source>
        <dbReference type="ARBA" id="ARBA00003444"/>
    </source>
</evidence>
<evidence type="ECO:0000256" key="1">
    <source>
        <dbReference type="ARBA" id="ARBA00001933"/>
    </source>
</evidence>